<evidence type="ECO:0000256" key="7">
    <source>
        <dbReference type="SAM" id="Phobius"/>
    </source>
</evidence>
<keyword evidence="5 7" id="KW-1133">Transmembrane helix</keyword>
<dbReference type="AlphaFoldDB" id="A0A0B7HE72"/>
<feature type="transmembrane region" description="Helical" evidence="7">
    <location>
        <begin position="207"/>
        <end position="230"/>
    </location>
</feature>
<feature type="transmembrane region" description="Helical" evidence="7">
    <location>
        <begin position="324"/>
        <end position="344"/>
    </location>
</feature>
<feature type="transmembrane region" description="Helical" evidence="7">
    <location>
        <begin position="415"/>
        <end position="435"/>
    </location>
</feature>
<accession>A0A0B7HE72</accession>
<feature type="transmembrane region" description="Helical" evidence="7">
    <location>
        <begin position="168"/>
        <end position="187"/>
    </location>
</feature>
<dbReference type="PANTHER" id="PTHR30250:SF10">
    <property type="entry name" value="LIPOPOLYSACCHARIDE BIOSYNTHESIS PROTEIN WZXC"/>
    <property type="match status" value="1"/>
</dbReference>
<dbReference type="EMBL" id="CDOG01000006">
    <property type="protein sequence ID" value="CEN35873.1"/>
    <property type="molecule type" value="Genomic_DNA"/>
</dbReference>
<organism evidence="8 9">
    <name type="scientific">Capnocytophaga cynodegmi</name>
    <dbReference type="NCBI Taxonomy" id="28189"/>
    <lineage>
        <taxon>Bacteria</taxon>
        <taxon>Pseudomonadati</taxon>
        <taxon>Bacteroidota</taxon>
        <taxon>Flavobacteriia</taxon>
        <taxon>Flavobacteriales</taxon>
        <taxon>Flavobacteriaceae</taxon>
        <taxon>Capnocytophaga</taxon>
    </lineage>
</organism>
<keyword evidence="6 7" id="KW-0472">Membrane</keyword>
<dbReference type="Pfam" id="PF13440">
    <property type="entry name" value="Polysacc_synt_3"/>
    <property type="match status" value="1"/>
</dbReference>
<comment type="similarity">
    <text evidence="2">Belongs to the polysaccharide synthase family.</text>
</comment>
<feature type="transmembrane region" description="Helical" evidence="7">
    <location>
        <begin position="242"/>
        <end position="261"/>
    </location>
</feature>
<feature type="transmembrane region" description="Helical" evidence="7">
    <location>
        <begin position="39"/>
        <end position="56"/>
    </location>
</feature>
<dbReference type="OrthoDB" id="9770347at2"/>
<keyword evidence="3" id="KW-1003">Cell membrane</keyword>
<evidence type="ECO:0000313" key="9">
    <source>
        <dbReference type="Proteomes" id="UP000038083"/>
    </source>
</evidence>
<evidence type="ECO:0000256" key="1">
    <source>
        <dbReference type="ARBA" id="ARBA00004651"/>
    </source>
</evidence>
<feature type="transmembrane region" description="Helical" evidence="7">
    <location>
        <begin position="113"/>
        <end position="133"/>
    </location>
</feature>
<evidence type="ECO:0000313" key="8">
    <source>
        <dbReference type="EMBL" id="CEN35873.1"/>
    </source>
</evidence>
<keyword evidence="4 7" id="KW-0812">Transmembrane</keyword>
<proteinExistence type="inferred from homology"/>
<name>A0A0B7HE72_9FLAO</name>
<feature type="transmembrane region" description="Helical" evidence="7">
    <location>
        <begin position="441"/>
        <end position="458"/>
    </location>
</feature>
<dbReference type="PANTHER" id="PTHR30250">
    <property type="entry name" value="PST FAMILY PREDICTED COLANIC ACID TRANSPORTER"/>
    <property type="match status" value="1"/>
</dbReference>
<dbReference type="RefSeq" id="WP_018278840.1">
    <property type="nucleotide sequence ID" value="NZ_CDOF01000022.1"/>
</dbReference>
<feature type="transmembrane region" description="Helical" evidence="7">
    <location>
        <begin position="145"/>
        <end position="162"/>
    </location>
</feature>
<feature type="transmembrane region" description="Helical" evidence="7">
    <location>
        <begin position="77"/>
        <end position="101"/>
    </location>
</feature>
<dbReference type="InterPro" id="IPR050833">
    <property type="entry name" value="Poly_Biosynth_Transport"/>
</dbReference>
<dbReference type="GO" id="GO:0005886">
    <property type="term" value="C:plasma membrane"/>
    <property type="evidence" value="ECO:0007669"/>
    <property type="project" value="UniProtKB-SubCell"/>
</dbReference>
<feature type="transmembrane region" description="Helical" evidence="7">
    <location>
        <begin position="356"/>
        <end position="376"/>
    </location>
</feature>
<comment type="subcellular location">
    <subcellularLocation>
        <location evidence="1">Cell membrane</location>
        <topology evidence="1">Multi-pass membrane protein</topology>
    </subcellularLocation>
</comment>
<feature type="transmembrane region" description="Helical" evidence="7">
    <location>
        <begin position="282"/>
        <end position="304"/>
    </location>
</feature>
<sequence>MSSKLKLGLLWSIIEVVIKRTLDFVVKLILARLLFPEDFGVIGMATVFISFIQVLNDGGMGPAIIQKRNLTQKHLNTVFWTNVFWSLFLYSLLSFGVAPFVSNFYNQPILSKIIPFLSLSILTSALNTVHFALLRRDLKFKQIAIIRNVSSLIGGCYAVYLALFDFGIWALVANEIVACMVSVPLFYNKSRWIPKLQWNSKILKEVVSFGVFVTGTKVIMNIVSNIDYLIIGKWIGAAALGYYTLAFMMTNLVSGQITSMLDTVMFPFYSTIQNDINKLKAYYLKLIGYYALLIYPIMLTLILFAEDLINLFFGEKWGEVVLPLRVLALAVMINVLTSGYNLLFRSTGNPKYEFKIQQITSLAVYLPCILIGVYSYGVVGAATGILLSKIINIFVHLHVLNKYFKIQGFEIFKQVYKIIVLCLVTSVVVLLLRLLRIDNQLIFVVYILTLSISYIKIFKNKLIILLKK</sequence>
<evidence type="ECO:0000256" key="6">
    <source>
        <dbReference type="ARBA" id="ARBA00023136"/>
    </source>
</evidence>
<evidence type="ECO:0000256" key="5">
    <source>
        <dbReference type="ARBA" id="ARBA00022989"/>
    </source>
</evidence>
<evidence type="ECO:0000256" key="2">
    <source>
        <dbReference type="ARBA" id="ARBA00007430"/>
    </source>
</evidence>
<protein>
    <submittedName>
        <fullName evidence="8">Putative lipopolysaccharide biosynthesis protein</fullName>
    </submittedName>
</protein>
<evidence type="ECO:0000256" key="3">
    <source>
        <dbReference type="ARBA" id="ARBA00022475"/>
    </source>
</evidence>
<dbReference type="Proteomes" id="UP000038083">
    <property type="component" value="Unassembled WGS sequence"/>
</dbReference>
<gene>
    <name evidence="8" type="ORF">CCYN74_140036</name>
</gene>
<dbReference type="CDD" id="cd13127">
    <property type="entry name" value="MATE_tuaB_like"/>
    <property type="match status" value="1"/>
</dbReference>
<evidence type="ECO:0000256" key="4">
    <source>
        <dbReference type="ARBA" id="ARBA00022692"/>
    </source>
</evidence>
<reference evidence="8 9" key="1">
    <citation type="submission" date="2015-01" db="EMBL/GenBank/DDBJ databases">
        <authorList>
            <person name="MANFREDI Pablo"/>
        </authorList>
    </citation>
    <scope>NUCLEOTIDE SEQUENCE [LARGE SCALE GENOMIC DNA]</scope>
    <source>
        <strain evidence="8 9">Ccy74</strain>
    </source>
</reference>